<dbReference type="Pfam" id="PF02738">
    <property type="entry name" value="MoCoBD_1"/>
    <property type="match status" value="1"/>
</dbReference>
<dbReference type="Proteomes" id="UP000630528">
    <property type="component" value="Unassembled WGS sequence"/>
</dbReference>
<name>A0A934TU38_9BURK</name>
<reference evidence="4" key="1">
    <citation type="journal article" date="2012" name="J. Microbiol. Biotechnol.">
        <title>Ramlibacter ginsenosidimutans sp. nov., with ginsenoside-converting activity.</title>
        <authorList>
            <person name="Wang L."/>
            <person name="An D.S."/>
            <person name="Kim S.G."/>
            <person name="Jin F.X."/>
            <person name="Kim S.C."/>
            <person name="Lee S.T."/>
            <person name="Im W.T."/>
        </authorList>
    </citation>
    <scope>NUCLEOTIDE SEQUENCE</scope>
    <source>
        <strain evidence="4">KACC 17527</strain>
    </source>
</reference>
<dbReference type="SUPFAM" id="SSF56003">
    <property type="entry name" value="Molybdenum cofactor-binding domain"/>
    <property type="match status" value="1"/>
</dbReference>
<dbReference type="PANTHER" id="PTHR11908:SF132">
    <property type="entry name" value="ALDEHYDE OXIDASE 1-RELATED"/>
    <property type="match status" value="1"/>
</dbReference>
<dbReference type="Pfam" id="PF20256">
    <property type="entry name" value="MoCoBD_2"/>
    <property type="match status" value="1"/>
</dbReference>
<keyword evidence="5" id="KW-1185">Reference proteome</keyword>
<dbReference type="SUPFAM" id="SSF54665">
    <property type="entry name" value="CO dehydrogenase molybdoprotein N-domain-like"/>
    <property type="match status" value="1"/>
</dbReference>
<reference evidence="4" key="2">
    <citation type="submission" date="2021-01" db="EMBL/GenBank/DDBJ databases">
        <authorList>
            <person name="Kang M."/>
        </authorList>
    </citation>
    <scope>NUCLEOTIDE SEQUENCE</scope>
    <source>
        <strain evidence="4">KACC 17527</strain>
    </source>
</reference>
<dbReference type="InterPro" id="IPR000674">
    <property type="entry name" value="Ald_Oxase/Xan_DH_a/b"/>
</dbReference>
<evidence type="ECO:0000313" key="5">
    <source>
        <dbReference type="Proteomes" id="UP000630528"/>
    </source>
</evidence>
<dbReference type="InterPro" id="IPR037165">
    <property type="entry name" value="AldOxase/xan_DH_Mopterin-bd_sf"/>
</dbReference>
<protein>
    <submittedName>
        <fullName evidence="4">Xanthine dehydrogenase family protein</fullName>
    </submittedName>
</protein>
<gene>
    <name evidence="4" type="ORF">JJB11_13120</name>
</gene>
<dbReference type="SMART" id="SM01008">
    <property type="entry name" value="Ald_Xan_dh_C"/>
    <property type="match status" value="1"/>
</dbReference>
<dbReference type="InterPro" id="IPR046867">
    <property type="entry name" value="AldOxase/xan_DH_MoCoBD2"/>
</dbReference>
<dbReference type="GO" id="GO:0016491">
    <property type="term" value="F:oxidoreductase activity"/>
    <property type="evidence" value="ECO:0007669"/>
    <property type="project" value="UniProtKB-KW"/>
</dbReference>
<dbReference type="GO" id="GO:0005506">
    <property type="term" value="F:iron ion binding"/>
    <property type="evidence" value="ECO:0007669"/>
    <property type="project" value="InterPro"/>
</dbReference>
<dbReference type="PANTHER" id="PTHR11908">
    <property type="entry name" value="XANTHINE DEHYDROGENASE"/>
    <property type="match status" value="1"/>
</dbReference>
<sequence>MDELRHDGTAARREDDRFTTGHGEYTDDFACPDALHAVFVRSPYPSARIRAIDAAAALAHEQVVAVLTGADVAADRLGEGAAPFKFPQGDGSFALETPRPLLAQEHVRFVGEPVAMVLARTFAAAQDAAEQVAVDYEDQPCVTEPAAARVPQAPLVWADRPGNIAYHWRHGDAAGVEAALAGSARVVRLTSSVSRVAAMPMEPRAAVASTGEDGRLVVRLSHQSPHQFRDDLAKLFACAPADLRVLVRDVGGSFGMKSGSLREELAVCWAARRLGQAVRWTASRSETFLSDEHARDLVIHAELGLDANARFTALRIRYDVNVGATMSWRSTAPVNNIGGISGVYDIPQTAAEVLGVFTHTQPTAPYRGAGRPDATYAIERIIDVAAAETGIDPAELRRRNLVPASAMPYRTSFRFEYDCGDFARNLDKALQLADYPGFAERRAESKRRGLLRGIGIAMPIEMAGGMLSDNARLFVNADGTVTLRVGSMSVGQGHETALSRLVAQALDLPMAHVRYEQGDTDLLATGRGNGGSSALIQGGSALKSAREHLLENARNAAARSLEAHVLDLEYAGGVFAVRGTDRRVSLAELARDGETIEGLGMFKPERPTFPNGCHLCEVEVDPATGAVRPLRYVSVEDVGRVLNPAFVEGQIQGGVAQGLGQALLEQVCFDDHGQLLTGSFMDYAMPRADDVPAITSVNLETPTALNPLGVKGVGEAGTVGALSATMNAVCNALMPAGVRHLDMPATPMRVWQALQEASGAAGRFGGA</sequence>
<dbReference type="InterPro" id="IPR016208">
    <property type="entry name" value="Ald_Oxase/xanthine_DH-like"/>
</dbReference>
<dbReference type="InterPro" id="IPR036856">
    <property type="entry name" value="Ald_Oxase/Xan_DH_a/b_sf"/>
</dbReference>
<dbReference type="RefSeq" id="WP_201171731.1">
    <property type="nucleotide sequence ID" value="NZ_JAEPWM010000005.1"/>
</dbReference>
<evidence type="ECO:0000259" key="3">
    <source>
        <dbReference type="SMART" id="SM01008"/>
    </source>
</evidence>
<evidence type="ECO:0000256" key="2">
    <source>
        <dbReference type="ARBA" id="ARBA00023002"/>
    </source>
</evidence>
<dbReference type="AlphaFoldDB" id="A0A934TU38"/>
<feature type="domain" description="Aldehyde oxidase/xanthine dehydrogenase a/b hammerhead" evidence="3">
    <location>
        <begin position="20"/>
        <end position="140"/>
    </location>
</feature>
<evidence type="ECO:0000256" key="1">
    <source>
        <dbReference type="ARBA" id="ARBA00022505"/>
    </source>
</evidence>
<dbReference type="Gene3D" id="3.30.365.10">
    <property type="entry name" value="Aldehyde oxidase/xanthine dehydrogenase, molybdopterin binding domain"/>
    <property type="match status" value="4"/>
</dbReference>
<keyword evidence="1" id="KW-0500">Molybdenum</keyword>
<organism evidence="4 5">
    <name type="scientific">Ramlibacter ginsenosidimutans</name>
    <dbReference type="NCBI Taxonomy" id="502333"/>
    <lineage>
        <taxon>Bacteria</taxon>
        <taxon>Pseudomonadati</taxon>
        <taxon>Pseudomonadota</taxon>
        <taxon>Betaproteobacteria</taxon>
        <taxon>Burkholderiales</taxon>
        <taxon>Comamonadaceae</taxon>
        <taxon>Ramlibacter</taxon>
    </lineage>
</organism>
<evidence type="ECO:0000313" key="4">
    <source>
        <dbReference type="EMBL" id="MBK6007036.1"/>
    </source>
</evidence>
<accession>A0A934TU38</accession>
<dbReference type="EMBL" id="JAEPWM010000005">
    <property type="protein sequence ID" value="MBK6007036.1"/>
    <property type="molecule type" value="Genomic_DNA"/>
</dbReference>
<dbReference type="Gene3D" id="3.90.1170.50">
    <property type="entry name" value="Aldehyde oxidase/xanthine dehydrogenase, a/b hammerhead"/>
    <property type="match status" value="1"/>
</dbReference>
<proteinExistence type="predicted"/>
<dbReference type="InterPro" id="IPR008274">
    <property type="entry name" value="AldOxase/xan_DH_MoCoBD1"/>
</dbReference>
<dbReference type="Pfam" id="PF01315">
    <property type="entry name" value="Ald_Xan_dh_C"/>
    <property type="match status" value="1"/>
</dbReference>
<comment type="caution">
    <text evidence="4">The sequence shown here is derived from an EMBL/GenBank/DDBJ whole genome shotgun (WGS) entry which is preliminary data.</text>
</comment>
<keyword evidence="2" id="KW-0560">Oxidoreductase</keyword>